<dbReference type="EMBL" id="JAMYRI010000002">
    <property type="protein sequence ID" value="MER9283175.1"/>
    <property type="molecule type" value="Genomic_DNA"/>
</dbReference>
<dbReference type="Proteomes" id="UP001480082">
    <property type="component" value="Unassembled WGS sequence"/>
</dbReference>
<sequence>MSKAIHAFDGAMTSINAPDTTRYVPKEEMVRMEARALITRHQRGERLTPDQATKVNREQALQSLDDVLKRIDEEASNPIVALKTAVGFLLGEMASRGAGQYLKRYELEERVGAVELRALSTAKIMSANRPRVRVSAGRRQLKP</sequence>
<protein>
    <submittedName>
        <fullName evidence="1">Uncharacterized protein</fullName>
    </submittedName>
</protein>
<accession>A0ACC6SVQ8</accession>
<reference evidence="1 2" key="1">
    <citation type="journal article" date="2024" name="Proc. Natl. Acad. Sci. U.S.A.">
        <title>The evolutionary genomics of adaptation to stress in wild rhizobium bacteria.</title>
        <authorList>
            <person name="Kehlet-Delgado H."/>
            <person name="Montoya A.P."/>
            <person name="Jensen K.T."/>
            <person name="Wendlandt C.E."/>
            <person name="Dexheimer C."/>
            <person name="Roberts M."/>
            <person name="Torres Martinez L."/>
            <person name="Friesen M.L."/>
            <person name="Griffitts J.S."/>
            <person name="Porter S.S."/>
        </authorList>
    </citation>
    <scope>NUCLEOTIDE SEQUENCE [LARGE SCALE GENOMIC DNA]</scope>
    <source>
        <strain evidence="1 2">M0468</strain>
    </source>
</reference>
<proteinExistence type="predicted"/>
<gene>
    <name evidence="1" type="ORF">NKI81_04255</name>
</gene>
<keyword evidence="2" id="KW-1185">Reference proteome</keyword>
<evidence type="ECO:0000313" key="2">
    <source>
        <dbReference type="Proteomes" id="UP001480082"/>
    </source>
</evidence>
<organism evidence="1 2">
    <name type="scientific">Mesorhizobium australicum</name>
    <dbReference type="NCBI Taxonomy" id="536018"/>
    <lineage>
        <taxon>Bacteria</taxon>
        <taxon>Pseudomonadati</taxon>
        <taxon>Pseudomonadota</taxon>
        <taxon>Alphaproteobacteria</taxon>
        <taxon>Hyphomicrobiales</taxon>
        <taxon>Phyllobacteriaceae</taxon>
        <taxon>Mesorhizobium</taxon>
    </lineage>
</organism>
<evidence type="ECO:0000313" key="1">
    <source>
        <dbReference type="EMBL" id="MER9283175.1"/>
    </source>
</evidence>
<comment type="caution">
    <text evidence="1">The sequence shown here is derived from an EMBL/GenBank/DDBJ whole genome shotgun (WGS) entry which is preliminary data.</text>
</comment>
<name>A0ACC6SVQ8_9HYPH</name>